<accession>A0A2J6PQ60</accession>
<dbReference type="Pfam" id="PF24864">
    <property type="entry name" value="DUF7730"/>
    <property type="match status" value="1"/>
</dbReference>
<gene>
    <name evidence="3" type="ORF">NA56DRAFT_709121</name>
</gene>
<reference evidence="3 4" key="1">
    <citation type="submission" date="2016-05" db="EMBL/GenBank/DDBJ databases">
        <title>A degradative enzymes factory behind the ericoid mycorrhizal symbiosis.</title>
        <authorList>
            <consortium name="DOE Joint Genome Institute"/>
            <person name="Martino E."/>
            <person name="Morin E."/>
            <person name="Grelet G."/>
            <person name="Kuo A."/>
            <person name="Kohler A."/>
            <person name="Daghino S."/>
            <person name="Barry K."/>
            <person name="Choi C."/>
            <person name="Cichocki N."/>
            <person name="Clum A."/>
            <person name="Copeland A."/>
            <person name="Hainaut M."/>
            <person name="Haridas S."/>
            <person name="Labutti K."/>
            <person name="Lindquist E."/>
            <person name="Lipzen A."/>
            <person name="Khouja H.-R."/>
            <person name="Murat C."/>
            <person name="Ohm R."/>
            <person name="Olson A."/>
            <person name="Spatafora J."/>
            <person name="Veneault-Fourrey C."/>
            <person name="Henrissat B."/>
            <person name="Grigoriev I."/>
            <person name="Martin F."/>
            <person name="Perotto S."/>
        </authorList>
    </citation>
    <scope>NUCLEOTIDE SEQUENCE [LARGE SCALE GENOMIC DNA]</scope>
    <source>
        <strain evidence="3 4">UAMH 7357</strain>
    </source>
</reference>
<sequence>MTPSQQPVITPQNSNHGSLTSIPSPPPHPHPHTHTHKSIPSSLAPSLSRSGARSTAMFFTPTEASNTSASPTINARNGVCKTWDDAYRTSAQNGWEILSRVHRNHVSCTTFHLYSNSAARFIATISPTYLTLVHLHLSYDVHSPMYLPYHLWPSGFTAENTNPKAVRADEAEWEAFWRAFAHVQVRVLIVEILDHGVRVPEQVLLQPLRGVRAGRFEVVLPWPEGLKTSGEFGDAGFVVRRPPEGVSLMMEMDVDKACLGPLKGRPI</sequence>
<proteinExistence type="predicted"/>
<dbReference type="AlphaFoldDB" id="A0A2J6PQ60"/>
<organism evidence="3 4">
    <name type="scientific">Hyaloscypha hepaticicola</name>
    <dbReference type="NCBI Taxonomy" id="2082293"/>
    <lineage>
        <taxon>Eukaryota</taxon>
        <taxon>Fungi</taxon>
        <taxon>Dikarya</taxon>
        <taxon>Ascomycota</taxon>
        <taxon>Pezizomycotina</taxon>
        <taxon>Leotiomycetes</taxon>
        <taxon>Helotiales</taxon>
        <taxon>Hyaloscyphaceae</taxon>
        <taxon>Hyaloscypha</taxon>
    </lineage>
</organism>
<evidence type="ECO:0000256" key="1">
    <source>
        <dbReference type="SAM" id="MobiDB-lite"/>
    </source>
</evidence>
<evidence type="ECO:0000313" key="3">
    <source>
        <dbReference type="EMBL" id="PMD16036.1"/>
    </source>
</evidence>
<dbReference type="InterPro" id="IPR056632">
    <property type="entry name" value="DUF7730"/>
</dbReference>
<dbReference type="Proteomes" id="UP000235672">
    <property type="component" value="Unassembled WGS sequence"/>
</dbReference>
<feature type="compositionally biased region" description="Polar residues" evidence="1">
    <location>
        <begin position="1"/>
        <end position="19"/>
    </location>
</feature>
<feature type="region of interest" description="Disordered" evidence="1">
    <location>
        <begin position="1"/>
        <end position="48"/>
    </location>
</feature>
<feature type="domain" description="DUF7730" evidence="2">
    <location>
        <begin position="109"/>
        <end position="242"/>
    </location>
</feature>
<name>A0A2J6PQ60_9HELO</name>
<evidence type="ECO:0000313" key="4">
    <source>
        <dbReference type="Proteomes" id="UP000235672"/>
    </source>
</evidence>
<dbReference type="OrthoDB" id="4757095at2759"/>
<protein>
    <recommendedName>
        <fullName evidence="2">DUF7730 domain-containing protein</fullName>
    </recommendedName>
</protein>
<keyword evidence="4" id="KW-1185">Reference proteome</keyword>
<dbReference type="EMBL" id="KZ613508">
    <property type="protein sequence ID" value="PMD16036.1"/>
    <property type="molecule type" value="Genomic_DNA"/>
</dbReference>
<evidence type="ECO:0000259" key="2">
    <source>
        <dbReference type="Pfam" id="PF24864"/>
    </source>
</evidence>